<evidence type="ECO:0008006" key="5">
    <source>
        <dbReference type="Google" id="ProtNLM"/>
    </source>
</evidence>
<evidence type="ECO:0000256" key="1">
    <source>
        <dbReference type="SAM" id="MobiDB-lite"/>
    </source>
</evidence>
<sequence length="615" mass="64906">MLDVTGPGETRRPRHARDEPDTPEIGIAPVRTRRAWRPYLLLAGLYLVASLALQHRALGSFSSVLIGRVTADADMFAWWLNWLPWAVGNGQNPLVSDYIHYPLGVNALWNTSVPLLAALLSPVTLTAGATAAYNTGIVLGPVVSGLALACALRPYVRSAGLRGWTARGLAGALYAFSPFHLAHAVAGHLNLVWSVLPPVLLLLAHHLFARPVARPWRAGAVTGLVLVAQLVLYTQALAIGVIFLVVTAVVLALRWPRRVRPALPGLTRAAVSCIGVFAVVGAYPLWLILAGPVRPRSAIRNVDATGADLANIVVPTRMTAVGPAPGGLADELTGHIGEQGGYVGIAMLALVVVAVLVVRSSALRIAAAVGAIAWVCSLGTGVVLLGEYPGVPLPWEAVTVVPLLSEIEPVRIQVVVALCVAAVVALWIDRLPEVAPRGWVRTAALVLSGFALVSWLPGDTQEVQPATVPALFADPGDAFRPGDVAEIHPRLTAAWDDGAQGSRWQVASGMAFKTAGGYFIASDAESSLVIESPWNRYQVGAQWVADGKNDPSERYTAQAAGDLRRLGVTVVAVAPDDGEPPDPRVLDWTRRVTGDTGRLTGDVWLFRPAAAGPSG</sequence>
<feature type="transmembrane region" description="Helical" evidence="2">
    <location>
        <begin position="131"/>
        <end position="152"/>
    </location>
</feature>
<evidence type="ECO:0000256" key="2">
    <source>
        <dbReference type="SAM" id="Phobius"/>
    </source>
</evidence>
<dbReference type="EMBL" id="SHKL01000001">
    <property type="protein sequence ID" value="RZT83390.1"/>
    <property type="molecule type" value="Genomic_DNA"/>
</dbReference>
<dbReference type="AlphaFoldDB" id="A0A4V2FQ52"/>
<feature type="transmembrane region" description="Helical" evidence="2">
    <location>
        <begin position="269"/>
        <end position="289"/>
    </location>
</feature>
<dbReference type="OrthoDB" id="2369748at2"/>
<feature type="transmembrane region" description="Helical" evidence="2">
    <location>
        <begin position="238"/>
        <end position="257"/>
    </location>
</feature>
<keyword evidence="2" id="KW-0472">Membrane</keyword>
<feature type="transmembrane region" description="Helical" evidence="2">
    <location>
        <begin position="365"/>
        <end position="385"/>
    </location>
</feature>
<name>A0A4V2FQ52_PSEST</name>
<dbReference type="RefSeq" id="WP_130288151.1">
    <property type="nucleotide sequence ID" value="NZ_SHKL01000001.1"/>
</dbReference>
<evidence type="ECO:0000313" key="3">
    <source>
        <dbReference type="EMBL" id="RZT83390.1"/>
    </source>
</evidence>
<organism evidence="3 4">
    <name type="scientific">Pseudonocardia sediminis</name>
    <dbReference type="NCBI Taxonomy" id="1397368"/>
    <lineage>
        <taxon>Bacteria</taxon>
        <taxon>Bacillati</taxon>
        <taxon>Actinomycetota</taxon>
        <taxon>Actinomycetes</taxon>
        <taxon>Pseudonocardiales</taxon>
        <taxon>Pseudonocardiaceae</taxon>
        <taxon>Pseudonocardia</taxon>
    </lineage>
</organism>
<reference evidence="3 4" key="1">
    <citation type="submission" date="2019-02" db="EMBL/GenBank/DDBJ databases">
        <title>Sequencing the genomes of 1000 actinobacteria strains.</title>
        <authorList>
            <person name="Klenk H.-P."/>
        </authorList>
    </citation>
    <scope>NUCLEOTIDE SEQUENCE [LARGE SCALE GENOMIC DNA]</scope>
    <source>
        <strain evidence="3 4">DSM 45779</strain>
    </source>
</reference>
<gene>
    <name evidence="3" type="ORF">EV383_0192</name>
</gene>
<proteinExistence type="predicted"/>
<feature type="region of interest" description="Disordered" evidence="1">
    <location>
        <begin position="1"/>
        <end position="25"/>
    </location>
</feature>
<feature type="transmembrane region" description="Helical" evidence="2">
    <location>
        <begin position="164"/>
        <end position="185"/>
    </location>
</feature>
<keyword evidence="4" id="KW-1185">Reference proteome</keyword>
<keyword evidence="2" id="KW-1133">Transmembrane helix</keyword>
<dbReference type="Proteomes" id="UP000291591">
    <property type="component" value="Unassembled WGS sequence"/>
</dbReference>
<feature type="transmembrane region" description="Helical" evidence="2">
    <location>
        <begin position="410"/>
        <end position="428"/>
    </location>
</feature>
<feature type="transmembrane region" description="Helical" evidence="2">
    <location>
        <begin position="340"/>
        <end position="358"/>
    </location>
</feature>
<feature type="transmembrane region" description="Helical" evidence="2">
    <location>
        <begin position="39"/>
        <end position="58"/>
    </location>
</feature>
<comment type="caution">
    <text evidence="3">The sequence shown here is derived from an EMBL/GenBank/DDBJ whole genome shotgun (WGS) entry which is preliminary data.</text>
</comment>
<accession>A0A4V2FQ52</accession>
<evidence type="ECO:0000313" key="4">
    <source>
        <dbReference type="Proteomes" id="UP000291591"/>
    </source>
</evidence>
<keyword evidence="2" id="KW-0812">Transmembrane</keyword>
<protein>
    <recommendedName>
        <fullName evidence="5">Glycosyl transferase</fullName>
    </recommendedName>
</protein>